<dbReference type="Gene3D" id="1.20.1250.20">
    <property type="entry name" value="MFS general substrate transporter like domains"/>
    <property type="match status" value="1"/>
</dbReference>
<feature type="transmembrane region" description="Helical" evidence="8">
    <location>
        <begin position="349"/>
        <end position="374"/>
    </location>
</feature>
<dbReference type="GO" id="GO:0005886">
    <property type="term" value="C:plasma membrane"/>
    <property type="evidence" value="ECO:0007669"/>
    <property type="project" value="UniProtKB-SubCell"/>
</dbReference>
<feature type="transmembrane region" description="Helical" evidence="8">
    <location>
        <begin position="217"/>
        <end position="243"/>
    </location>
</feature>
<keyword evidence="4 8" id="KW-0812">Transmembrane</keyword>
<accession>A0A1C6RBI3</accession>
<feature type="transmembrane region" description="Helical" evidence="8">
    <location>
        <begin position="173"/>
        <end position="196"/>
    </location>
</feature>
<evidence type="ECO:0000313" key="9">
    <source>
        <dbReference type="EMBL" id="SCL14459.1"/>
    </source>
</evidence>
<feature type="transmembrane region" description="Helical" evidence="8">
    <location>
        <begin position="286"/>
        <end position="305"/>
    </location>
</feature>
<dbReference type="PANTHER" id="PTHR23517:SF2">
    <property type="entry name" value="MULTIDRUG RESISTANCE PROTEIN MDTH"/>
    <property type="match status" value="1"/>
</dbReference>
<proteinExistence type="predicted"/>
<keyword evidence="6 8" id="KW-0472">Membrane</keyword>
<keyword evidence="10" id="KW-1185">Reference proteome</keyword>
<name>A0A1C6RBI3_9ACTN</name>
<feature type="transmembrane region" description="Helical" evidence="8">
    <location>
        <begin position="255"/>
        <end position="274"/>
    </location>
</feature>
<sequence length="432" mass="43990">MDGHRFAVSRLLPPPGLPRAIAYRSAMVAVGSGTFLTGSIVFFTEVLGLSPVQIGIGFSIAGLAGVVTSLPLGALADRIGGQRSWAVGALGSALTFAAYPLVTSFAGFAILMVVAAVTDSFANAGRTIYTAAAMPAQDRVRTMAYARSYLNAGFTVGTGLGALALAFDTAAALVAMVLLNSALSLLNAGLVTRLPAAPVVRHDRAATGSRWAALKDLPYVTTAALLAVMMFHSVILVEILPLWAITHTDAPKPLLGAMLALNTLLVISLQVPAARGATSLPGAARLIRRGALVTAVACPVAALAGRTGGGWTIVVLMGVVVLVTTTELWFSAALWFFQTNVPPAASRGVYLGAAQTISSTADIFAPVGLTLLAIQTGGWGWWVVAAIFVGCALAAGPAVGWVARTPRTGGPTAIPPAASEPDAETAGRPASA</sequence>
<feature type="transmembrane region" description="Helical" evidence="8">
    <location>
        <begin position="149"/>
        <end position="167"/>
    </location>
</feature>
<evidence type="ECO:0000256" key="6">
    <source>
        <dbReference type="ARBA" id="ARBA00023136"/>
    </source>
</evidence>
<dbReference type="AlphaFoldDB" id="A0A1C6RBI3"/>
<comment type="subcellular location">
    <subcellularLocation>
        <location evidence="1">Cell membrane</location>
        <topology evidence="1">Multi-pass membrane protein</topology>
    </subcellularLocation>
</comment>
<dbReference type="InterPro" id="IPR011701">
    <property type="entry name" value="MFS"/>
</dbReference>
<reference evidence="9 10" key="1">
    <citation type="submission" date="2016-06" db="EMBL/GenBank/DDBJ databases">
        <authorList>
            <person name="Kjaerup R.B."/>
            <person name="Dalgaard T.S."/>
            <person name="Juul-Madsen H.R."/>
        </authorList>
    </citation>
    <scope>NUCLEOTIDE SEQUENCE [LARGE SCALE GENOMIC DNA]</scope>
    <source>
        <strain evidence="9 10">DSM 43818</strain>
    </source>
</reference>
<dbReference type="OrthoDB" id="3865324at2"/>
<evidence type="ECO:0000256" key="5">
    <source>
        <dbReference type="ARBA" id="ARBA00022989"/>
    </source>
</evidence>
<dbReference type="Proteomes" id="UP000199699">
    <property type="component" value="Unassembled WGS sequence"/>
</dbReference>
<keyword evidence="3" id="KW-1003">Cell membrane</keyword>
<evidence type="ECO:0000256" key="7">
    <source>
        <dbReference type="SAM" id="MobiDB-lite"/>
    </source>
</evidence>
<evidence type="ECO:0000256" key="8">
    <source>
        <dbReference type="SAM" id="Phobius"/>
    </source>
</evidence>
<evidence type="ECO:0000256" key="2">
    <source>
        <dbReference type="ARBA" id="ARBA00022448"/>
    </source>
</evidence>
<feature type="transmembrane region" description="Helical" evidence="8">
    <location>
        <begin position="54"/>
        <end position="73"/>
    </location>
</feature>
<evidence type="ECO:0000256" key="3">
    <source>
        <dbReference type="ARBA" id="ARBA00022475"/>
    </source>
</evidence>
<feature type="transmembrane region" description="Helical" evidence="8">
    <location>
        <begin position="311"/>
        <end position="337"/>
    </location>
</feature>
<feature type="transmembrane region" description="Helical" evidence="8">
    <location>
        <begin position="21"/>
        <end position="42"/>
    </location>
</feature>
<feature type="region of interest" description="Disordered" evidence="7">
    <location>
        <begin position="410"/>
        <end position="432"/>
    </location>
</feature>
<dbReference type="RefSeq" id="WP_091075316.1">
    <property type="nucleotide sequence ID" value="NZ_FMHT01000003.1"/>
</dbReference>
<organism evidence="9 10">
    <name type="scientific">Micromonospora nigra</name>
    <dbReference type="NCBI Taxonomy" id="145857"/>
    <lineage>
        <taxon>Bacteria</taxon>
        <taxon>Bacillati</taxon>
        <taxon>Actinomycetota</taxon>
        <taxon>Actinomycetes</taxon>
        <taxon>Micromonosporales</taxon>
        <taxon>Micromonosporaceae</taxon>
        <taxon>Micromonospora</taxon>
    </lineage>
</organism>
<evidence type="ECO:0000313" key="10">
    <source>
        <dbReference type="Proteomes" id="UP000199699"/>
    </source>
</evidence>
<dbReference type="GO" id="GO:0022857">
    <property type="term" value="F:transmembrane transporter activity"/>
    <property type="evidence" value="ECO:0007669"/>
    <property type="project" value="InterPro"/>
</dbReference>
<dbReference type="Pfam" id="PF07690">
    <property type="entry name" value="MFS_1"/>
    <property type="match status" value="1"/>
</dbReference>
<dbReference type="InterPro" id="IPR036259">
    <property type="entry name" value="MFS_trans_sf"/>
</dbReference>
<dbReference type="PANTHER" id="PTHR23517">
    <property type="entry name" value="RESISTANCE PROTEIN MDTM, PUTATIVE-RELATED-RELATED"/>
    <property type="match status" value="1"/>
</dbReference>
<dbReference type="SUPFAM" id="SSF103473">
    <property type="entry name" value="MFS general substrate transporter"/>
    <property type="match status" value="1"/>
</dbReference>
<protein>
    <submittedName>
        <fullName evidence="9">Major Facilitator Superfamily protein</fullName>
    </submittedName>
</protein>
<dbReference type="EMBL" id="FMHT01000003">
    <property type="protein sequence ID" value="SCL14459.1"/>
    <property type="molecule type" value="Genomic_DNA"/>
</dbReference>
<dbReference type="STRING" id="145857.GA0070616_0446"/>
<dbReference type="InterPro" id="IPR050171">
    <property type="entry name" value="MFS_Transporters"/>
</dbReference>
<evidence type="ECO:0000256" key="4">
    <source>
        <dbReference type="ARBA" id="ARBA00022692"/>
    </source>
</evidence>
<gene>
    <name evidence="9" type="ORF">GA0070616_0446</name>
</gene>
<feature type="transmembrane region" description="Helical" evidence="8">
    <location>
        <begin position="380"/>
        <end position="403"/>
    </location>
</feature>
<evidence type="ECO:0000256" key="1">
    <source>
        <dbReference type="ARBA" id="ARBA00004651"/>
    </source>
</evidence>
<keyword evidence="5 8" id="KW-1133">Transmembrane helix</keyword>
<keyword evidence="2" id="KW-0813">Transport</keyword>